<dbReference type="AlphaFoldDB" id="A0A1D3UJN3"/>
<dbReference type="InterPro" id="IPR036812">
    <property type="entry name" value="NAD(P)_OxRdtase_dom_sf"/>
</dbReference>
<dbReference type="EMBL" id="FMMM01000033">
    <property type="protein sequence ID" value="SCQ20327.1"/>
    <property type="molecule type" value="Genomic_DNA"/>
</dbReference>
<dbReference type="GO" id="GO:0005829">
    <property type="term" value="C:cytosol"/>
    <property type="evidence" value="ECO:0007669"/>
    <property type="project" value="TreeGrafter"/>
</dbReference>
<protein>
    <submittedName>
        <fullName evidence="2">2,5-diketo-D-gluconate reductase A</fullName>
    </submittedName>
</protein>
<proteinExistence type="predicted"/>
<dbReference type="SUPFAM" id="SSF51430">
    <property type="entry name" value="NAD(P)-linked oxidoreductase"/>
    <property type="match status" value="1"/>
</dbReference>
<dbReference type="PANTHER" id="PTHR42686:SF1">
    <property type="entry name" value="GH17980P-RELATED"/>
    <property type="match status" value="1"/>
</dbReference>
<gene>
    <name evidence="2" type="ORF">TFUB20_01013</name>
</gene>
<reference evidence="2 3" key="1">
    <citation type="submission" date="2016-09" db="EMBL/GenBank/DDBJ databases">
        <authorList>
            <person name="Capua I."/>
            <person name="De Benedictis P."/>
            <person name="Joannis T."/>
            <person name="Lombin L.H."/>
            <person name="Cattoli G."/>
        </authorList>
    </citation>
    <scope>NUCLEOTIDE SEQUENCE [LARGE SCALE GENOMIC DNA]</scope>
    <source>
        <strain evidence="2 3">UB20</strain>
    </source>
</reference>
<dbReference type="GO" id="GO:0016491">
    <property type="term" value="F:oxidoreductase activity"/>
    <property type="evidence" value="ECO:0007669"/>
    <property type="project" value="InterPro"/>
</dbReference>
<evidence type="ECO:0000259" key="1">
    <source>
        <dbReference type="Pfam" id="PF00248"/>
    </source>
</evidence>
<evidence type="ECO:0000313" key="2">
    <source>
        <dbReference type="EMBL" id="SCQ20327.1"/>
    </source>
</evidence>
<accession>A0A1D3UJN3</accession>
<dbReference type="InterPro" id="IPR020471">
    <property type="entry name" value="AKR"/>
</dbReference>
<dbReference type="OrthoDB" id="9773828at2"/>
<organism evidence="2 3">
    <name type="scientific">Tannerella forsythia</name>
    <name type="common">Bacteroides forsythus</name>
    <dbReference type="NCBI Taxonomy" id="28112"/>
    <lineage>
        <taxon>Bacteria</taxon>
        <taxon>Pseudomonadati</taxon>
        <taxon>Bacteroidota</taxon>
        <taxon>Bacteroidia</taxon>
        <taxon>Bacteroidales</taxon>
        <taxon>Tannerellaceae</taxon>
        <taxon>Tannerella</taxon>
    </lineage>
</organism>
<dbReference type="Proteomes" id="UP000182057">
    <property type="component" value="Unassembled WGS sequence"/>
</dbReference>
<dbReference type="Gene3D" id="3.20.20.100">
    <property type="entry name" value="NADP-dependent oxidoreductase domain"/>
    <property type="match status" value="1"/>
</dbReference>
<feature type="domain" description="NADP-dependent oxidoreductase" evidence="1">
    <location>
        <begin position="7"/>
        <end position="274"/>
    </location>
</feature>
<evidence type="ECO:0000313" key="3">
    <source>
        <dbReference type="Proteomes" id="UP000182057"/>
    </source>
</evidence>
<name>A0A1D3UJN3_TANFO</name>
<dbReference type="InterPro" id="IPR023210">
    <property type="entry name" value="NADP_OxRdtase_dom"/>
</dbReference>
<dbReference type="CDD" id="cd19097">
    <property type="entry name" value="AKR_unchar"/>
    <property type="match status" value="1"/>
</dbReference>
<dbReference type="Pfam" id="PF00248">
    <property type="entry name" value="Aldo_ket_red"/>
    <property type="match status" value="1"/>
</dbReference>
<sequence>MRSLQNKLIIGTVQFGLNYGINNMSGQVSIDEADKILALAKKANVCFIDTSSAYGNSEKILGTILDNYPRGFNVISKYPQSDKSVYDMFKESLKQMKQSRLYGYLVHHFDFYKKNPSIWDSFLRLKEQKLVQKIGFSIYHIEELEFLLNNKVKFDLVQFPYNIFDRQFAPYLSILKNLGVEIHTRSVFLQGLFFKEILSLPQKLLPLKSHLNELHKYCDAHSISIEKLALGFVTSNPLIDKVLIGVDGIKQFEKNIAICNYCISDKDASFVSSIDVTEKNLLNPVNWN</sequence>
<dbReference type="PANTHER" id="PTHR42686">
    <property type="entry name" value="GH17980P-RELATED"/>
    <property type="match status" value="1"/>
</dbReference>